<organism evidence="2 3">
    <name type="scientific">Prorocentrum cordatum</name>
    <dbReference type="NCBI Taxonomy" id="2364126"/>
    <lineage>
        <taxon>Eukaryota</taxon>
        <taxon>Sar</taxon>
        <taxon>Alveolata</taxon>
        <taxon>Dinophyceae</taxon>
        <taxon>Prorocentrales</taxon>
        <taxon>Prorocentraceae</taxon>
        <taxon>Prorocentrum</taxon>
    </lineage>
</organism>
<evidence type="ECO:0000313" key="3">
    <source>
        <dbReference type="Proteomes" id="UP001189429"/>
    </source>
</evidence>
<feature type="compositionally biased region" description="Basic and acidic residues" evidence="1">
    <location>
        <begin position="356"/>
        <end position="371"/>
    </location>
</feature>
<accession>A0ABN9QH11</accession>
<gene>
    <name evidence="2" type="ORF">PCOR1329_LOCUS10300</name>
</gene>
<evidence type="ECO:0000256" key="1">
    <source>
        <dbReference type="SAM" id="MobiDB-lite"/>
    </source>
</evidence>
<dbReference type="EMBL" id="CAUYUJ010002914">
    <property type="protein sequence ID" value="CAK0802962.1"/>
    <property type="molecule type" value="Genomic_DNA"/>
</dbReference>
<sequence>MQDNFAAMIASDVAPIFFGLVDSSPQGGRYLDKGQGGPVRPYAAAGMDDEGKCTAVGSVATAVDEALTSPMFWSFLQLLNRCPELAAGELDQFLEDTFRAEVAQFVVEHCAGLAEHDKASLLMDFESGKRRIALQLRLKTDACTWSGQLGSLAQALAAAAQAPALAMVKMSMVTAAMGRRCHRLLQALPAPKGAAEVAASHPDLEAAAEVVAAAARADQLQVRQQDDGGELSGKQDTGQALQACIAPEAWGGEGTLEIDTACEEHFKLHACLLMSQEHEVGVEVIPHLKPPKDYAALLALIGVKSGKQSRKVQKAAVIDDCGGFDVPAPRRHVPEAGAAKGAKASGRPEGATAADKPAEADAKLRPEKAAKQERGWVDNVKVHLTRGAALSEQYAGKGTGMSVFSKIVKVLGMSGMLDGPNGDDDSNMYMGVSVEIKKNTPRRLTTQWTSS</sequence>
<proteinExistence type="predicted"/>
<evidence type="ECO:0000313" key="2">
    <source>
        <dbReference type="EMBL" id="CAK0802962.1"/>
    </source>
</evidence>
<feature type="region of interest" description="Disordered" evidence="1">
    <location>
        <begin position="329"/>
        <end position="371"/>
    </location>
</feature>
<dbReference type="Proteomes" id="UP001189429">
    <property type="component" value="Unassembled WGS sequence"/>
</dbReference>
<name>A0ABN9QH11_9DINO</name>
<keyword evidence="3" id="KW-1185">Reference proteome</keyword>
<protein>
    <submittedName>
        <fullName evidence="2">Uncharacterized protein</fullName>
    </submittedName>
</protein>
<reference evidence="2" key="1">
    <citation type="submission" date="2023-10" db="EMBL/GenBank/DDBJ databases">
        <authorList>
            <person name="Chen Y."/>
            <person name="Shah S."/>
            <person name="Dougan E. K."/>
            <person name="Thang M."/>
            <person name="Chan C."/>
        </authorList>
    </citation>
    <scope>NUCLEOTIDE SEQUENCE [LARGE SCALE GENOMIC DNA]</scope>
</reference>
<comment type="caution">
    <text evidence="2">The sequence shown here is derived from an EMBL/GenBank/DDBJ whole genome shotgun (WGS) entry which is preliminary data.</text>
</comment>